<feature type="transmembrane region" description="Helical" evidence="1">
    <location>
        <begin position="12"/>
        <end position="31"/>
    </location>
</feature>
<sequence length="193" mass="22155">MMIHKILFHPYFIALLFIVNLLGTIYGYFWYGNQLSDTPVQFLAFVPDSPTASLFFTLFLLFLLIGKHVPIIEALAFTSLVKYGTWAVVMNLLTLYISGDLSWQGYMLIASHGAMAIQAFLYAPLYKIKLGHLAIASIWLLHNELIDYVYGMMPVYGSLADYQQHIGYFTFWLSIITIFTVYQISVKKNIRQL</sequence>
<organism evidence="2 3">
    <name type="scientific">Gracilibacillus thailandensis</name>
    <dbReference type="NCBI Taxonomy" id="563735"/>
    <lineage>
        <taxon>Bacteria</taxon>
        <taxon>Bacillati</taxon>
        <taxon>Bacillota</taxon>
        <taxon>Bacilli</taxon>
        <taxon>Bacillales</taxon>
        <taxon>Bacillaceae</taxon>
        <taxon>Gracilibacillus</taxon>
    </lineage>
</organism>
<feature type="transmembrane region" description="Helical" evidence="1">
    <location>
        <begin position="80"/>
        <end position="97"/>
    </location>
</feature>
<reference evidence="2 3" key="1">
    <citation type="submission" date="2019-10" db="EMBL/GenBank/DDBJ databases">
        <title>Gracilibacillus salitolerans sp. nov., a moderate halophile isolated from a saline soil in northwest China.</title>
        <authorList>
            <person name="Gan L."/>
        </authorList>
    </citation>
    <scope>NUCLEOTIDE SEQUENCE [LARGE SCALE GENOMIC DNA]</scope>
    <source>
        <strain evidence="2 3">TP2-8</strain>
    </source>
</reference>
<feature type="transmembrane region" description="Helical" evidence="1">
    <location>
        <begin position="130"/>
        <end position="146"/>
    </location>
</feature>
<dbReference type="InterPro" id="IPR009845">
    <property type="entry name" value="DUF1405"/>
</dbReference>
<feature type="transmembrane region" description="Helical" evidence="1">
    <location>
        <begin position="51"/>
        <end position="68"/>
    </location>
</feature>
<dbReference type="Proteomes" id="UP000435187">
    <property type="component" value="Unassembled WGS sequence"/>
</dbReference>
<dbReference type="AlphaFoldDB" id="A0A6N7R420"/>
<dbReference type="PANTHER" id="PTHR40042">
    <property type="entry name" value="HYPOTHETICAL MEMBRANE SPANNING PROTEIN"/>
    <property type="match status" value="1"/>
</dbReference>
<dbReference type="PANTHER" id="PTHR40042:SF1">
    <property type="entry name" value="DUF1405 DOMAIN-CONTAINING PROTEIN"/>
    <property type="match status" value="1"/>
</dbReference>
<evidence type="ECO:0000256" key="1">
    <source>
        <dbReference type="SAM" id="Phobius"/>
    </source>
</evidence>
<feature type="transmembrane region" description="Helical" evidence="1">
    <location>
        <begin position="166"/>
        <end position="184"/>
    </location>
</feature>
<name>A0A6N7R420_9BACI</name>
<keyword evidence="1" id="KW-0812">Transmembrane</keyword>
<proteinExistence type="predicted"/>
<keyword evidence="1" id="KW-0472">Membrane</keyword>
<keyword evidence="1" id="KW-1133">Transmembrane helix</keyword>
<gene>
    <name evidence="2" type="ORF">GH885_16715</name>
</gene>
<evidence type="ECO:0000313" key="3">
    <source>
        <dbReference type="Proteomes" id="UP000435187"/>
    </source>
</evidence>
<accession>A0A6N7R420</accession>
<protein>
    <submittedName>
        <fullName evidence="2">DUF1405 domain-containing protein</fullName>
    </submittedName>
</protein>
<dbReference type="Pfam" id="PF07187">
    <property type="entry name" value="DUF1405"/>
    <property type="match status" value="1"/>
</dbReference>
<evidence type="ECO:0000313" key="2">
    <source>
        <dbReference type="EMBL" id="MRI67965.1"/>
    </source>
</evidence>
<dbReference type="EMBL" id="WJEE01000045">
    <property type="protein sequence ID" value="MRI67965.1"/>
    <property type="molecule type" value="Genomic_DNA"/>
</dbReference>
<feature type="transmembrane region" description="Helical" evidence="1">
    <location>
        <begin position="103"/>
        <end position="123"/>
    </location>
</feature>
<comment type="caution">
    <text evidence="2">The sequence shown here is derived from an EMBL/GenBank/DDBJ whole genome shotgun (WGS) entry which is preliminary data.</text>
</comment>
<keyword evidence="3" id="KW-1185">Reference proteome</keyword>